<dbReference type="STRING" id="1798382.A3D77_06450"/>
<evidence type="ECO:0000256" key="1">
    <source>
        <dbReference type="ARBA" id="ARBA00023015"/>
    </source>
</evidence>
<evidence type="ECO:0000259" key="5">
    <source>
        <dbReference type="PROSITE" id="PS51063"/>
    </source>
</evidence>
<dbReference type="GO" id="GO:0003677">
    <property type="term" value="F:DNA binding"/>
    <property type="evidence" value="ECO:0007669"/>
    <property type="project" value="UniProtKB-KW"/>
</dbReference>
<dbReference type="InterPro" id="IPR036390">
    <property type="entry name" value="WH_DNA-bd_sf"/>
</dbReference>
<dbReference type="GO" id="GO:0006355">
    <property type="term" value="P:regulation of DNA-templated transcription"/>
    <property type="evidence" value="ECO:0007669"/>
    <property type="project" value="InterPro"/>
</dbReference>
<dbReference type="PROSITE" id="PS50042">
    <property type="entry name" value="CNMP_BINDING_3"/>
    <property type="match status" value="1"/>
</dbReference>
<dbReference type="InterPro" id="IPR000595">
    <property type="entry name" value="cNMP-bd_dom"/>
</dbReference>
<evidence type="ECO:0000256" key="3">
    <source>
        <dbReference type="ARBA" id="ARBA00023163"/>
    </source>
</evidence>
<keyword evidence="3" id="KW-0804">Transcription</keyword>
<dbReference type="AlphaFoldDB" id="A0A1F5ZWY6"/>
<keyword evidence="1" id="KW-0805">Transcription regulation</keyword>
<evidence type="ECO:0000259" key="4">
    <source>
        <dbReference type="PROSITE" id="PS50042"/>
    </source>
</evidence>
<accession>A0A1F5ZWY6</accession>
<organism evidence="6 7">
    <name type="scientific">Candidatus Gottesmanbacteria bacterium RIFCSPHIGHO2_02_FULL_39_11</name>
    <dbReference type="NCBI Taxonomy" id="1798382"/>
    <lineage>
        <taxon>Bacteria</taxon>
        <taxon>Candidatus Gottesmaniibacteriota</taxon>
    </lineage>
</organism>
<dbReference type="InterPro" id="IPR012318">
    <property type="entry name" value="HTH_CRP"/>
</dbReference>
<name>A0A1F5ZWY6_9BACT</name>
<dbReference type="Pfam" id="PF13545">
    <property type="entry name" value="HTH_Crp_2"/>
    <property type="match status" value="1"/>
</dbReference>
<dbReference type="SMART" id="SM00419">
    <property type="entry name" value="HTH_CRP"/>
    <property type="match status" value="1"/>
</dbReference>
<dbReference type="CDD" id="cd00038">
    <property type="entry name" value="CAP_ED"/>
    <property type="match status" value="1"/>
</dbReference>
<sequence length="222" mass="26357">MTDRRSNLFMNFFSKYPARVYKKGEMIIRPDDIPSGIFYIEKGYIRIYSITRDGQERLHIIYKNDELFPLMWALQDIQKNLYYEALEDSILRKSSKEDFLQFIKSHNDGLFDVTNRLVVMFSTFSDRIDNLEITKAYPRLIARLLFLATRFGIRKGEKVRLAAPITQRDIAVSIAMTRETTSREFEVLEKKGIIGYKNHRIIINHLKKLKDELEISYEKERL</sequence>
<feature type="domain" description="Cyclic nucleotide-binding" evidence="4">
    <location>
        <begin position="1"/>
        <end position="103"/>
    </location>
</feature>
<proteinExistence type="predicted"/>
<evidence type="ECO:0000313" key="7">
    <source>
        <dbReference type="Proteomes" id="UP000176923"/>
    </source>
</evidence>
<dbReference type="Proteomes" id="UP000176923">
    <property type="component" value="Unassembled WGS sequence"/>
</dbReference>
<gene>
    <name evidence="6" type="ORF">A3D77_06450</name>
</gene>
<dbReference type="Gene3D" id="2.60.120.10">
    <property type="entry name" value="Jelly Rolls"/>
    <property type="match status" value="1"/>
</dbReference>
<feature type="domain" description="HTH crp-type" evidence="5">
    <location>
        <begin position="134"/>
        <end position="207"/>
    </location>
</feature>
<evidence type="ECO:0000256" key="2">
    <source>
        <dbReference type="ARBA" id="ARBA00023125"/>
    </source>
</evidence>
<comment type="caution">
    <text evidence="6">The sequence shown here is derived from an EMBL/GenBank/DDBJ whole genome shotgun (WGS) entry which is preliminary data.</text>
</comment>
<dbReference type="SUPFAM" id="SSF46785">
    <property type="entry name" value="Winged helix' DNA-binding domain"/>
    <property type="match status" value="1"/>
</dbReference>
<dbReference type="InterPro" id="IPR014710">
    <property type="entry name" value="RmlC-like_jellyroll"/>
</dbReference>
<dbReference type="EMBL" id="MFJL01000006">
    <property type="protein sequence ID" value="OGG16883.1"/>
    <property type="molecule type" value="Genomic_DNA"/>
</dbReference>
<protein>
    <recommendedName>
        <fullName evidence="8">HTH crp-type domain-containing protein</fullName>
    </recommendedName>
</protein>
<evidence type="ECO:0008006" key="8">
    <source>
        <dbReference type="Google" id="ProtNLM"/>
    </source>
</evidence>
<dbReference type="PROSITE" id="PS51063">
    <property type="entry name" value="HTH_CRP_2"/>
    <property type="match status" value="1"/>
</dbReference>
<dbReference type="Pfam" id="PF00027">
    <property type="entry name" value="cNMP_binding"/>
    <property type="match status" value="1"/>
</dbReference>
<evidence type="ECO:0000313" key="6">
    <source>
        <dbReference type="EMBL" id="OGG16883.1"/>
    </source>
</evidence>
<dbReference type="SUPFAM" id="SSF51206">
    <property type="entry name" value="cAMP-binding domain-like"/>
    <property type="match status" value="1"/>
</dbReference>
<keyword evidence="2" id="KW-0238">DNA-binding</keyword>
<dbReference type="InterPro" id="IPR018490">
    <property type="entry name" value="cNMP-bd_dom_sf"/>
</dbReference>
<reference evidence="6 7" key="1">
    <citation type="journal article" date="2016" name="Nat. Commun.">
        <title>Thousands of microbial genomes shed light on interconnected biogeochemical processes in an aquifer system.</title>
        <authorList>
            <person name="Anantharaman K."/>
            <person name="Brown C.T."/>
            <person name="Hug L.A."/>
            <person name="Sharon I."/>
            <person name="Castelle C.J."/>
            <person name="Probst A.J."/>
            <person name="Thomas B.C."/>
            <person name="Singh A."/>
            <person name="Wilkins M.J."/>
            <person name="Karaoz U."/>
            <person name="Brodie E.L."/>
            <person name="Williams K.H."/>
            <person name="Hubbard S.S."/>
            <person name="Banfield J.F."/>
        </authorList>
    </citation>
    <scope>NUCLEOTIDE SEQUENCE [LARGE SCALE GENOMIC DNA]</scope>
</reference>